<dbReference type="InterPro" id="IPR001322">
    <property type="entry name" value="Lamin_tail_dom"/>
</dbReference>
<dbReference type="RefSeq" id="WP_312894602.1">
    <property type="nucleotide sequence ID" value="NZ_BAABAM010000005.1"/>
</dbReference>
<evidence type="ECO:0000259" key="1">
    <source>
        <dbReference type="PROSITE" id="PS51841"/>
    </source>
</evidence>
<dbReference type="PROSITE" id="PS51841">
    <property type="entry name" value="LTD"/>
    <property type="match status" value="1"/>
</dbReference>
<feature type="domain" description="LTD" evidence="1">
    <location>
        <begin position="1"/>
        <end position="132"/>
    </location>
</feature>
<evidence type="ECO:0000313" key="2">
    <source>
        <dbReference type="EMBL" id="MBA2893510.1"/>
    </source>
</evidence>
<organism evidence="2 3">
    <name type="scientific">Nonomuraea soli</name>
    <dbReference type="NCBI Taxonomy" id="1032476"/>
    <lineage>
        <taxon>Bacteria</taxon>
        <taxon>Bacillati</taxon>
        <taxon>Actinomycetota</taxon>
        <taxon>Actinomycetes</taxon>
        <taxon>Streptosporangiales</taxon>
        <taxon>Streptosporangiaceae</taxon>
        <taxon>Nonomuraea</taxon>
    </lineage>
</organism>
<protein>
    <recommendedName>
        <fullName evidence="1">LTD domain-containing protein</fullName>
    </recommendedName>
</protein>
<dbReference type="Pfam" id="PF00932">
    <property type="entry name" value="LTD"/>
    <property type="match status" value="1"/>
</dbReference>
<dbReference type="AlphaFoldDB" id="A0A7W0CM58"/>
<dbReference type="SUPFAM" id="SSF74853">
    <property type="entry name" value="Lamin A/C globular tail domain"/>
    <property type="match status" value="1"/>
</dbReference>
<dbReference type="InterPro" id="IPR036415">
    <property type="entry name" value="Lamin_tail_dom_sf"/>
</dbReference>
<dbReference type="Proteomes" id="UP000530928">
    <property type="component" value="Unassembled WGS sequence"/>
</dbReference>
<accession>A0A7W0CM58</accession>
<evidence type="ECO:0000313" key="3">
    <source>
        <dbReference type="Proteomes" id="UP000530928"/>
    </source>
</evidence>
<sequence length="140" mass="15569">MVSHPAQAAGPAIRITKIYYNSPGSPDSGSQRSLNGEYVQIKNVSREKVALDDWTLHDKTKGYGHTYTFTGFTLKPGKTVTVRTGRGKDTAGTLYWGRGGEGTYSYVWNQTSDTAYLRDETGKLQDSCSYNSRYRSFKSC</sequence>
<gene>
    <name evidence="2" type="ORF">HNR30_004871</name>
</gene>
<name>A0A7W0CM58_9ACTN</name>
<dbReference type="EMBL" id="JACDUR010000005">
    <property type="protein sequence ID" value="MBA2893510.1"/>
    <property type="molecule type" value="Genomic_DNA"/>
</dbReference>
<reference evidence="2 3" key="1">
    <citation type="submission" date="2020-07" db="EMBL/GenBank/DDBJ databases">
        <title>Genomic Encyclopedia of Type Strains, Phase IV (KMG-IV): sequencing the most valuable type-strain genomes for metagenomic binning, comparative biology and taxonomic classification.</title>
        <authorList>
            <person name="Goeker M."/>
        </authorList>
    </citation>
    <scope>NUCLEOTIDE SEQUENCE [LARGE SCALE GENOMIC DNA]</scope>
    <source>
        <strain evidence="2 3">DSM 45533</strain>
    </source>
</reference>
<keyword evidence="3" id="KW-1185">Reference proteome</keyword>
<comment type="caution">
    <text evidence="2">The sequence shown here is derived from an EMBL/GenBank/DDBJ whole genome shotgun (WGS) entry which is preliminary data.</text>
</comment>
<dbReference type="Gene3D" id="2.60.40.1260">
    <property type="entry name" value="Lamin Tail domain"/>
    <property type="match status" value="1"/>
</dbReference>
<proteinExistence type="predicted"/>